<dbReference type="Proteomes" id="UP000051213">
    <property type="component" value="Unassembled WGS sequence"/>
</dbReference>
<evidence type="ECO:0000256" key="1">
    <source>
        <dbReference type="SAM" id="Phobius"/>
    </source>
</evidence>
<keyword evidence="1" id="KW-1133">Transmembrane helix</keyword>
<organism evidence="2 3">
    <name type="scientific">SAR92 bacterium BACL26 MAG-121220-bin70</name>
    <dbReference type="NCBI Taxonomy" id="1655626"/>
    <lineage>
        <taxon>Bacteria</taxon>
        <taxon>Pseudomonadati</taxon>
        <taxon>Pseudomonadota</taxon>
        <taxon>Gammaproteobacteria</taxon>
        <taxon>Cellvibrionales</taxon>
        <taxon>Porticoccaceae</taxon>
        <taxon>SAR92 clade</taxon>
    </lineage>
</organism>
<sequence length="107" mass="11997">MKQFTDLDTLFNQARNSEPYLNNQRFGKRVQTLITLQDPVPFWKEATIEMLGAFIGCALAYSFFPFTDLVSSIPTKFSIGPMVLLSVAGGFSVLCGLGYWTAERGRF</sequence>
<keyword evidence="1" id="KW-0472">Membrane</keyword>
<feature type="transmembrane region" description="Helical" evidence="1">
    <location>
        <begin position="50"/>
        <end position="70"/>
    </location>
</feature>
<dbReference type="AlphaFoldDB" id="A0A0R2UHE9"/>
<accession>A0A0R2UHE9</accession>
<name>A0A0R2UHE9_9GAMM</name>
<evidence type="ECO:0000313" key="3">
    <source>
        <dbReference type="Proteomes" id="UP000051213"/>
    </source>
</evidence>
<feature type="transmembrane region" description="Helical" evidence="1">
    <location>
        <begin position="82"/>
        <end position="102"/>
    </location>
</feature>
<gene>
    <name evidence="2" type="ORF">ABS24_03675</name>
</gene>
<protein>
    <submittedName>
        <fullName evidence="2">Uncharacterized protein</fullName>
    </submittedName>
</protein>
<evidence type="ECO:0000313" key="2">
    <source>
        <dbReference type="EMBL" id="KRO96875.1"/>
    </source>
</evidence>
<keyword evidence="1" id="KW-0812">Transmembrane</keyword>
<proteinExistence type="predicted"/>
<dbReference type="EMBL" id="LICA01000030">
    <property type="protein sequence ID" value="KRO96875.1"/>
    <property type="molecule type" value="Genomic_DNA"/>
</dbReference>
<reference evidence="2 3" key="1">
    <citation type="submission" date="2015-10" db="EMBL/GenBank/DDBJ databases">
        <title>Metagenome-Assembled Genomes uncover a global brackish microbiome.</title>
        <authorList>
            <person name="Hugerth L.W."/>
            <person name="Larsson J."/>
            <person name="Alneberg J."/>
            <person name="Lindh M.V."/>
            <person name="Legrand C."/>
            <person name="Pinhassi J."/>
            <person name="Andersson A.F."/>
        </authorList>
    </citation>
    <scope>NUCLEOTIDE SEQUENCE [LARGE SCALE GENOMIC DNA]</scope>
    <source>
        <strain evidence="2">BACL26 MAG-121220-bin70</strain>
    </source>
</reference>
<comment type="caution">
    <text evidence="2">The sequence shown here is derived from an EMBL/GenBank/DDBJ whole genome shotgun (WGS) entry which is preliminary data.</text>
</comment>